<dbReference type="GO" id="GO:0016747">
    <property type="term" value="F:acyltransferase activity, transferring groups other than amino-acyl groups"/>
    <property type="evidence" value="ECO:0007669"/>
    <property type="project" value="InterPro"/>
</dbReference>
<dbReference type="Proteomes" id="UP000464524">
    <property type="component" value="Chromosome"/>
</dbReference>
<dbReference type="RefSeq" id="WP_160181960.1">
    <property type="nucleotide sequence ID" value="NZ_CP047656.1"/>
</dbReference>
<dbReference type="SUPFAM" id="SSF55729">
    <property type="entry name" value="Acyl-CoA N-acyltransferases (Nat)"/>
    <property type="match status" value="1"/>
</dbReference>
<keyword evidence="1 4" id="KW-0808">Transferase</keyword>
<organism evidence="4 5">
    <name type="scientific">Paraglaciecola mesophila</name>
    <dbReference type="NCBI Taxonomy" id="197222"/>
    <lineage>
        <taxon>Bacteria</taxon>
        <taxon>Pseudomonadati</taxon>
        <taxon>Pseudomonadota</taxon>
        <taxon>Gammaproteobacteria</taxon>
        <taxon>Alteromonadales</taxon>
        <taxon>Alteromonadaceae</taxon>
        <taxon>Paraglaciecola</taxon>
    </lineage>
</organism>
<proteinExistence type="predicted"/>
<dbReference type="OrthoDB" id="9803233at2"/>
<dbReference type="EMBL" id="CP047656">
    <property type="protein sequence ID" value="QHJ13912.1"/>
    <property type="molecule type" value="Genomic_DNA"/>
</dbReference>
<gene>
    <name evidence="4" type="ORF">FX988_04193</name>
</gene>
<sequence length="156" mass="17385">MQIEIDKLTCDGVRGLLEAHLADMYATSPAESVHALDMQGLKHQSITFWSAREDGKVLGCVALKHLSDEHGEIKSMRSAEHARHRGVATALLQHLITQAKQRGYRCLSLETGTMEYFEPAKSLYRKFGFVDCGLFADYPLDPNSCFMTLHLNDSAA</sequence>
<evidence type="ECO:0000259" key="3">
    <source>
        <dbReference type="PROSITE" id="PS51186"/>
    </source>
</evidence>
<dbReference type="PROSITE" id="PS51186">
    <property type="entry name" value="GNAT"/>
    <property type="match status" value="1"/>
</dbReference>
<evidence type="ECO:0000256" key="2">
    <source>
        <dbReference type="ARBA" id="ARBA00023315"/>
    </source>
</evidence>
<protein>
    <submittedName>
        <fullName evidence="4">Putative N-acetyltransferase YsnE</fullName>
        <ecNumber evidence="4">2.3.1.-</ecNumber>
    </submittedName>
</protein>
<dbReference type="PANTHER" id="PTHR43877:SF5">
    <property type="entry name" value="BLL8307 PROTEIN"/>
    <property type="match status" value="1"/>
</dbReference>
<dbReference type="InterPro" id="IPR000182">
    <property type="entry name" value="GNAT_dom"/>
</dbReference>
<evidence type="ECO:0000256" key="1">
    <source>
        <dbReference type="ARBA" id="ARBA00022679"/>
    </source>
</evidence>
<name>A0A857JR39_9ALTE</name>
<accession>A0A857JR39</accession>
<dbReference type="CDD" id="cd04301">
    <property type="entry name" value="NAT_SF"/>
    <property type="match status" value="1"/>
</dbReference>
<dbReference type="PANTHER" id="PTHR43877">
    <property type="entry name" value="AMINOALKYLPHOSPHONATE N-ACETYLTRANSFERASE-RELATED-RELATED"/>
    <property type="match status" value="1"/>
</dbReference>
<evidence type="ECO:0000313" key="4">
    <source>
        <dbReference type="EMBL" id="QHJ13912.1"/>
    </source>
</evidence>
<dbReference type="Gene3D" id="3.40.630.30">
    <property type="match status" value="1"/>
</dbReference>
<evidence type="ECO:0000313" key="5">
    <source>
        <dbReference type="Proteomes" id="UP000464524"/>
    </source>
</evidence>
<dbReference type="InterPro" id="IPR016181">
    <property type="entry name" value="Acyl_CoA_acyltransferase"/>
</dbReference>
<keyword evidence="5" id="KW-1185">Reference proteome</keyword>
<dbReference type="Pfam" id="PF00583">
    <property type="entry name" value="Acetyltransf_1"/>
    <property type="match status" value="1"/>
</dbReference>
<feature type="domain" description="N-acetyltransferase" evidence="3">
    <location>
        <begin position="3"/>
        <end position="152"/>
    </location>
</feature>
<reference evidence="4 5" key="1">
    <citation type="submission" date="2019-12" db="EMBL/GenBank/DDBJ databases">
        <title>Genome sequencing and assembly of endphytes of Porphyra tenera.</title>
        <authorList>
            <person name="Park J.M."/>
            <person name="Shin R."/>
            <person name="Jo S.H."/>
        </authorList>
    </citation>
    <scope>NUCLEOTIDE SEQUENCE [LARGE SCALE GENOMIC DNA]</scope>
    <source>
        <strain evidence="4 5">GPM4</strain>
    </source>
</reference>
<dbReference type="KEGG" id="pmes:FX988_04193"/>
<dbReference type="EC" id="2.3.1.-" evidence="4"/>
<dbReference type="AlphaFoldDB" id="A0A857JR39"/>
<dbReference type="InterPro" id="IPR050832">
    <property type="entry name" value="Bact_Acetyltransf"/>
</dbReference>
<keyword evidence="2 4" id="KW-0012">Acyltransferase</keyword>